<sequence>MGLAETDFKALTLTIREICLMRAVEEITNKPDWWVKVKQPDVADKWRLEALAMDWAAYHRFADFTPAMADACIAELKHKADLYEKTGLVPILDYSAAVIKSDSIVPDGLWQSLRLAVAPLEQVPELDRDWHPGSRQTVLNLVHPSLWPLVYGRSRVLTDRRVGVDDALRSCGTGAVIPEPDEAPEGMAHCVSTRFQWLPCDVLVREDGRVKVESYINNLHPVKHAALYPVIEEFIEKSLPAWDVLYRWPDEFAMRRLSTERARVRCRAKQTCRKSHYPCTPKARPTRDDEPRRRKWEDGYSDSEISESDADDGDDEDGEDGEDDGDSEDGKGGKDDEDDEDGKDEQVVQPETAAKAHPRNRIKVLGHLGLKSRDESEYDTEPSADEDHQDNDVDASDDEQNGSDDSDSDVERNPNHISERDVKRRDFCWFNKTHPVVAPEPQKQCPVRLRADHVPTSDFFSFIPQQAEGLPPRTRRLQVIVKLASIHLTPEKPAYDGGSWHVEGQLNEHICSTALFYYDSQNVTESRLDFRTMANRDQLDEYPALAYEQYDWRTIRRLFAIESPGGGSTVQEIGSVLTRERRAVFFPNVFQHHVSPFRLDDPTREGHRKILALFLVDPAVRVISTANVPPQRRDWWLDQLDLGEGRLPPELADMVLRNVDDFPMGEPEARAYRAELMAERSANEWRAADKMRAVEWNFCEH</sequence>
<name>A0A1B5KS34_USTVR</name>
<dbReference type="AlphaFoldDB" id="A0A1B5KS34"/>
<comment type="caution">
    <text evidence="4">The sequence shown here is derived from an EMBL/GenBank/DDBJ whole genome shotgun (WGS) entry which is preliminary data.</text>
</comment>
<accession>A0A1B5KS34</accession>
<feature type="compositionally biased region" description="Basic and acidic residues" evidence="1">
    <location>
        <begin position="285"/>
        <end position="298"/>
    </location>
</feature>
<evidence type="ECO:0000256" key="1">
    <source>
        <dbReference type="SAM" id="MobiDB-lite"/>
    </source>
</evidence>
<protein>
    <submittedName>
        <fullName evidence="4">Uncharacterized protein</fullName>
    </submittedName>
</protein>
<feature type="region of interest" description="Disordered" evidence="1">
    <location>
        <begin position="275"/>
        <end position="418"/>
    </location>
</feature>
<evidence type="ECO:0000313" key="4">
    <source>
        <dbReference type="EMBL" id="GAO13652.1"/>
    </source>
</evidence>
<proteinExistence type="predicted"/>
<gene>
    <name evidence="4" type="ORF">UVI_02017590</name>
</gene>
<dbReference type="Pfam" id="PF21666">
    <property type="entry name" value="DUF4246_N"/>
    <property type="match status" value="1"/>
</dbReference>
<feature type="compositionally biased region" description="Basic and acidic residues" evidence="1">
    <location>
        <begin position="409"/>
        <end position="418"/>
    </location>
</feature>
<evidence type="ECO:0000259" key="3">
    <source>
        <dbReference type="Pfam" id="PF21666"/>
    </source>
</evidence>
<dbReference type="PANTHER" id="PTHR33119:SF1">
    <property type="entry name" value="FE2OG DIOXYGENASE DOMAIN-CONTAINING PROTEIN"/>
    <property type="match status" value="1"/>
</dbReference>
<dbReference type="Proteomes" id="UP000054053">
    <property type="component" value="Unassembled WGS sequence"/>
</dbReference>
<evidence type="ECO:0000259" key="2">
    <source>
        <dbReference type="Pfam" id="PF14033"/>
    </source>
</evidence>
<feature type="domain" description="DUF4246" evidence="2">
    <location>
        <begin position="67"/>
        <end position="638"/>
    </location>
</feature>
<feature type="compositionally biased region" description="Acidic residues" evidence="1">
    <location>
        <begin position="299"/>
        <end position="327"/>
    </location>
</feature>
<feature type="compositionally biased region" description="Acidic residues" evidence="1">
    <location>
        <begin position="376"/>
        <end position="408"/>
    </location>
</feature>
<reference evidence="5" key="1">
    <citation type="journal article" date="2016" name="Genome Announc.">
        <title>Genome sequence of Ustilaginoidea virens IPU010, a rice pathogenic fungus causing false smut.</title>
        <authorList>
            <person name="Kumagai T."/>
            <person name="Ishii T."/>
            <person name="Terai G."/>
            <person name="Umemura M."/>
            <person name="Machida M."/>
            <person name="Asai K."/>
        </authorList>
    </citation>
    <scope>NUCLEOTIDE SEQUENCE [LARGE SCALE GENOMIC DNA]</scope>
    <source>
        <strain evidence="5">IPU010</strain>
    </source>
</reference>
<dbReference type="EMBL" id="BBTG02000007">
    <property type="protein sequence ID" value="GAO13652.1"/>
    <property type="molecule type" value="Genomic_DNA"/>
</dbReference>
<organism evidence="4 5">
    <name type="scientific">Ustilaginoidea virens</name>
    <name type="common">Rice false smut fungus</name>
    <name type="synonym">Villosiclava virens</name>
    <dbReference type="NCBI Taxonomy" id="1159556"/>
    <lineage>
        <taxon>Eukaryota</taxon>
        <taxon>Fungi</taxon>
        <taxon>Dikarya</taxon>
        <taxon>Ascomycota</taxon>
        <taxon>Pezizomycotina</taxon>
        <taxon>Sordariomycetes</taxon>
        <taxon>Hypocreomycetidae</taxon>
        <taxon>Hypocreales</taxon>
        <taxon>Clavicipitaceae</taxon>
        <taxon>Ustilaginoidea</taxon>
    </lineage>
</organism>
<dbReference type="PANTHER" id="PTHR33119">
    <property type="entry name" value="IFI3P"/>
    <property type="match status" value="1"/>
</dbReference>
<dbReference type="InterPro" id="IPR049207">
    <property type="entry name" value="DUF4246_N"/>
</dbReference>
<feature type="domain" description="DUF4246" evidence="3">
    <location>
        <begin position="7"/>
        <end position="49"/>
    </location>
</feature>
<evidence type="ECO:0000313" key="5">
    <source>
        <dbReference type="Proteomes" id="UP000054053"/>
    </source>
</evidence>
<dbReference type="InterPro" id="IPR049192">
    <property type="entry name" value="DUF4246_C"/>
</dbReference>
<dbReference type="InterPro" id="IPR025340">
    <property type="entry name" value="DUF4246"/>
</dbReference>
<dbReference type="Pfam" id="PF14033">
    <property type="entry name" value="DUF4246"/>
    <property type="match status" value="1"/>
</dbReference>